<evidence type="ECO:0000313" key="1">
    <source>
        <dbReference type="EMBL" id="DAD70181.1"/>
    </source>
</evidence>
<protein>
    <submittedName>
        <fullName evidence="1">Zinc ribbon domain</fullName>
    </submittedName>
</protein>
<accession>A0A8S5LJ84</accession>
<reference evidence="1" key="1">
    <citation type="journal article" date="2021" name="Proc. Natl. Acad. Sci. U.S.A.">
        <title>A Catalog of Tens of Thousands of Viruses from Human Metagenomes Reveals Hidden Associations with Chronic Diseases.</title>
        <authorList>
            <person name="Tisza M.J."/>
            <person name="Buck C.B."/>
        </authorList>
    </citation>
    <scope>NUCLEOTIDE SEQUENCE</scope>
    <source>
        <strain evidence="1">Ct3o911</strain>
    </source>
</reference>
<organism evidence="1">
    <name type="scientific">Siphoviridae sp. ct3o911</name>
    <dbReference type="NCBI Taxonomy" id="2827560"/>
    <lineage>
        <taxon>Viruses</taxon>
        <taxon>Duplodnaviria</taxon>
        <taxon>Heunggongvirae</taxon>
        <taxon>Uroviricota</taxon>
        <taxon>Caudoviricetes</taxon>
    </lineage>
</organism>
<sequence>MLMLNLFPEVMRMYYDFFCNEKMLLDHYEDYHMGNRTLNRLLAQSGMPPDVCADTYLAKMDNHKGLTYDRYDLILDYEKRCTKTSRLLEIDKIQIYKQDIEFIKDCARKYPLKQRELLVLFGVIVMCRIWQTDTLDLTTEFNLKQFCSCFNGKIWKVRIKTDKWYDTYHEPENMKNLYSKYNILLRTPCEPGPKKIGCYYTYSNYELYDREVVYEYVITPRTNRLNLCEVFKEVGLENIHFCQCCGAEYHLNSKSTKYCSKCAKEMRREKTRVRTRKYRSHAKM</sequence>
<proteinExistence type="predicted"/>
<dbReference type="EMBL" id="BK015861">
    <property type="protein sequence ID" value="DAD70181.1"/>
    <property type="molecule type" value="Genomic_DNA"/>
</dbReference>
<name>A0A8S5LJ84_9CAUD</name>